<protein>
    <submittedName>
        <fullName evidence="2">DUF192 domain-containing protein</fullName>
    </submittedName>
</protein>
<dbReference type="Pfam" id="PF02643">
    <property type="entry name" value="DUF192"/>
    <property type="match status" value="1"/>
</dbReference>
<dbReference type="AlphaFoldDB" id="A0A842HE78"/>
<feature type="signal peptide" evidence="1">
    <location>
        <begin position="1"/>
        <end position="18"/>
    </location>
</feature>
<dbReference type="RefSeq" id="WP_185674952.1">
    <property type="nucleotide sequence ID" value="NZ_JACHVB010000020.1"/>
</dbReference>
<dbReference type="PANTHER" id="PTHR37953:SF1">
    <property type="entry name" value="UPF0127 PROTEIN MJ1496"/>
    <property type="match status" value="1"/>
</dbReference>
<dbReference type="PROSITE" id="PS51257">
    <property type="entry name" value="PROKAR_LIPOPROTEIN"/>
    <property type="match status" value="1"/>
</dbReference>
<organism evidence="2 3">
    <name type="scientific">Ruficoccus amylovorans</name>
    <dbReference type="NCBI Taxonomy" id="1804625"/>
    <lineage>
        <taxon>Bacteria</taxon>
        <taxon>Pseudomonadati</taxon>
        <taxon>Verrucomicrobiota</taxon>
        <taxon>Opitutia</taxon>
        <taxon>Puniceicoccales</taxon>
        <taxon>Cerasicoccaceae</taxon>
        <taxon>Ruficoccus</taxon>
    </lineage>
</organism>
<keyword evidence="3" id="KW-1185">Reference proteome</keyword>
<evidence type="ECO:0000313" key="2">
    <source>
        <dbReference type="EMBL" id="MBC2593966.1"/>
    </source>
</evidence>
<gene>
    <name evidence="2" type="ORF">H5P28_06795</name>
</gene>
<accession>A0A842HE78</accession>
<proteinExistence type="predicted"/>
<dbReference type="PANTHER" id="PTHR37953">
    <property type="entry name" value="UPF0127 PROTEIN MJ1496"/>
    <property type="match status" value="1"/>
</dbReference>
<dbReference type="InterPro" id="IPR038695">
    <property type="entry name" value="Saro_0823-like_sf"/>
</dbReference>
<evidence type="ECO:0000256" key="1">
    <source>
        <dbReference type="SAM" id="SignalP"/>
    </source>
</evidence>
<dbReference type="InterPro" id="IPR003795">
    <property type="entry name" value="DUF192"/>
</dbReference>
<sequence length="173" mass="19564">MKTFLPVFALLLALFTLAACRDEATTAATASVREPATTWFPLTVGEKAVEAQFAVERREQQHGLMDRDSLGQNQGMLFVFDEPQHMSFWMRRTRLALDIGYFTPDGVLREIYAMEPYDETSVPSVREDLQFALEMNQGWYATHGVKPGARLDMIQVKAALKNRGYDPSQLGLE</sequence>
<dbReference type="Proteomes" id="UP000546464">
    <property type="component" value="Unassembled WGS sequence"/>
</dbReference>
<name>A0A842HE78_9BACT</name>
<keyword evidence="1" id="KW-0732">Signal</keyword>
<dbReference type="EMBL" id="JACHVB010000020">
    <property type="protein sequence ID" value="MBC2593966.1"/>
    <property type="molecule type" value="Genomic_DNA"/>
</dbReference>
<reference evidence="2 3" key="1">
    <citation type="submission" date="2020-07" db="EMBL/GenBank/DDBJ databases">
        <authorList>
            <person name="Feng X."/>
        </authorList>
    </citation>
    <scope>NUCLEOTIDE SEQUENCE [LARGE SCALE GENOMIC DNA]</scope>
    <source>
        <strain evidence="2 3">JCM31066</strain>
    </source>
</reference>
<dbReference type="Gene3D" id="2.60.120.1140">
    <property type="entry name" value="Protein of unknown function DUF192"/>
    <property type="match status" value="1"/>
</dbReference>
<feature type="chain" id="PRO_5032490286" evidence="1">
    <location>
        <begin position="19"/>
        <end position="173"/>
    </location>
</feature>
<evidence type="ECO:0000313" key="3">
    <source>
        <dbReference type="Proteomes" id="UP000546464"/>
    </source>
</evidence>
<comment type="caution">
    <text evidence="2">The sequence shown here is derived from an EMBL/GenBank/DDBJ whole genome shotgun (WGS) entry which is preliminary data.</text>
</comment>